<dbReference type="Gene3D" id="3.30.70.660">
    <property type="entry name" value="Pseudouridine synthase I, catalytic domain, C-terminal subdomain"/>
    <property type="match status" value="1"/>
</dbReference>
<keyword evidence="3 5" id="KW-0413">Isomerase</keyword>
<keyword evidence="2" id="KW-0819">tRNA processing</keyword>
<protein>
    <submittedName>
        <fullName evidence="5">tRNA pseudouridine synthase A</fullName>
        <ecNumber evidence="5">5.4.99.12</ecNumber>
    </submittedName>
</protein>
<evidence type="ECO:0000313" key="5">
    <source>
        <dbReference type="EMBL" id="PJE79797.1"/>
    </source>
</evidence>
<dbReference type="GO" id="GO:0003723">
    <property type="term" value="F:RNA binding"/>
    <property type="evidence" value="ECO:0007669"/>
    <property type="project" value="InterPro"/>
</dbReference>
<dbReference type="HAMAP" id="MF_00171">
    <property type="entry name" value="TruA"/>
    <property type="match status" value="1"/>
</dbReference>
<dbReference type="InterPro" id="IPR020097">
    <property type="entry name" value="PsdUridine_synth_TruA_a/b_dom"/>
</dbReference>
<dbReference type="InterPro" id="IPR020095">
    <property type="entry name" value="PsdUridine_synth_TruA_C"/>
</dbReference>
<dbReference type="InterPro" id="IPR020103">
    <property type="entry name" value="PsdUridine_synth_cat_dom_sf"/>
</dbReference>
<dbReference type="PIRSF" id="PIRSF001430">
    <property type="entry name" value="tRNA_psdUrid_synth"/>
    <property type="match status" value="1"/>
</dbReference>
<dbReference type="EC" id="5.4.99.12" evidence="5"/>
<accession>A0A2H9T9C0</accession>
<proteinExistence type="inferred from homology"/>
<dbReference type="PANTHER" id="PTHR11142">
    <property type="entry name" value="PSEUDOURIDYLATE SYNTHASE"/>
    <property type="match status" value="1"/>
</dbReference>
<dbReference type="GO" id="GO:0031119">
    <property type="term" value="P:tRNA pseudouridine synthesis"/>
    <property type="evidence" value="ECO:0007669"/>
    <property type="project" value="TreeGrafter"/>
</dbReference>
<dbReference type="SUPFAM" id="SSF55120">
    <property type="entry name" value="Pseudouridine synthase"/>
    <property type="match status" value="1"/>
</dbReference>
<evidence type="ECO:0000256" key="1">
    <source>
        <dbReference type="ARBA" id="ARBA00009375"/>
    </source>
</evidence>
<dbReference type="CDD" id="cd02570">
    <property type="entry name" value="PseudoU_synth_EcTruA"/>
    <property type="match status" value="1"/>
</dbReference>
<evidence type="ECO:0000256" key="2">
    <source>
        <dbReference type="ARBA" id="ARBA00022694"/>
    </source>
</evidence>
<feature type="domain" description="Pseudouridine synthase I TruA alpha/beta" evidence="4">
    <location>
        <begin position="8"/>
        <end position="104"/>
    </location>
</feature>
<dbReference type="GO" id="GO:0160147">
    <property type="term" value="F:tRNA pseudouridine(38-40) synthase activity"/>
    <property type="evidence" value="ECO:0007669"/>
    <property type="project" value="UniProtKB-EC"/>
</dbReference>
<dbReference type="InterPro" id="IPR020094">
    <property type="entry name" value="TruA/RsuA/RluB/E/F_N"/>
</dbReference>
<comment type="similarity">
    <text evidence="1">Belongs to the tRNA pseudouridine synthase TruA family.</text>
</comment>
<feature type="domain" description="Pseudouridine synthase I TruA alpha/beta" evidence="4">
    <location>
        <begin position="144"/>
        <end position="246"/>
    </location>
</feature>
<organism evidence="5">
    <name type="scientific">invertebrate metagenome</name>
    <dbReference type="NCBI Taxonomy" id="1711999"/>
    <lineage>
        <taxon>unclassified sequences</taxon>
        <taxon>metagenomes</taxon>
        <taxon>organismal metagenomes</taxon>
    </lineage>
</organism>
<dbReference type="PANTHER" id="PTHR11142:SF0">
    <property type="entry name" value="TRNA PSEUDOURIDINE SYNTHASE-LIKE 1"/>
    <property type="match status" value="1"/>
</dbReference>
<dbReference type="AlphaFoldDB" id="A0A2H9T9C0"/>
<gene>
    <name evidence="5" type="primary">truA</name>
    <name evidence="5" type="ORF">CI610_01229</name>
</gene>
<comment type="caution">
    <text evidence="5">The sequence shown here is derived from an EMBL/GenBank/DDBJ whole genome shotgun (WGS) entry which is preliminary data.</text>
</comment>
<name>A0A2H9T9C0_9ZZZZ</name>
<evidence type="ECO:0000256" key="3">
    <source>
        <dbReference type="ARBA" id="ARBA00023235"/>
    </source>
</evidence>
<dbReference type="NCBIfam" id="TIGR00071">
    <property type="entry name" value="hisT_truA"/>
    <property type="match status" value="1"/>
</dbReference>
<dbReference type="Pfam" id="PF01416">
    <property type="entry name" value="PseudoU_synth_1"/>
    <property type="match status" value="2"/>
</dbReference>
<dbReference type="InterPro" id="IPR001406">
    <property type="entry name" value="PsdUridine_synth_TruA"/>
</dbReference>
<dbReference type="Gene3D" id="3.30.70.580">
    <property type="entry name" value="Pseudouridine synthase I, catalytic domain, N-terminal subdomain"/>
    <property type="match status" value="1"/>
</dbReference>
<dbReference type="FunFam" id="3.30.70.580:FF:000001">
    <property type="entry name" value="tRNA pseudouridine synthase A"/>
    <property type="match status" value="1"/>
</dbReference>
<evidence type="ECO:0000259" key="4">
    <source>
        <dbReference type="Pfam" id="PF01416"/>
    </source>
</evidence>
<sequence>MPRYAAGVQYDGSGFYGWQRLKSGLPTVQEAIENALSVVANHDIAVVCAGRTDTGVHGCRQVIHFDTHAIRTDRSWVLGTNRNLPDSVAIDWVKRVPDDFHARFSAQWRRYRYVIYNGSVRPAHLPYGVTWCHRPLNTLQMQEAANYLSGEHDFTSYRAVQCQAKSPVRTIHDIHVMRTGNLVVIDVRANAFLHHMVRNIAGVLMAIGTGKQPVFWAKEVLQARDRRKGGVTAKSNGLYFVDVGYPESFDLPGREIGPFFLAGLFS</sequence>
<dbReference type="EMBL" id="NSIT01000047">
    <property type="protein sequence ID" value="PJE79797.1"/>
    <property type="molecule type" value="Genomic_DNA"/>
</dbReference>
<reference evidence="5" key="1">
    <citation type="journal article" date="2017" name="Appl. Environ. Microbiol.">
        <title>Molecular characterization of an Endozoicomonas-like organism causing infection in king scallop Pecten maximus L.</title>
        <authorList>
            <person name="Cano I."/>
            <person name="van Aerle R."/>
            <person name="Ross S."/>
            <person name="Verner-Jeffreys D.W."/>
            <person name="Paley R.K."/>
            <person name="Rimmer G."/>
            <person name="Ryder D."/>
            <person name="Hooper P."/>
            <person name="Stone D."/>
            <person name="Feist S.W."/>
        </authorList>
    </citation>
    <scope>NUCLEOTIDE SEQUENCE</scope>
</reference>